<reference evidence="2 3" key="1">
    <citation type="submission" date="2018-09" db="EMBL/GenBank/DDBJ databases">
        <title>Sphingomonas peninsula sp. nov., isolated from fildes peninsula, Antarctic soil.</title>
        <authorList>
            <person name="Yingchao G."/>
        </authorList>
    </citation>
    <scope>NUCLEOTIDE SEQUENCE [LARGE SCALE GENOMIC DNA]</scope>
    <source>
        <strain evidence="2 3">YZ-8</strain>
        <plasmid evidence="2 3">unnamed1</plasmid>
    </source>
</reference>
<dbReference type="Proteomes" id="UP000276254">
    <property type="component" value="Plasmid unnamed1"/>
</dbReference>
<dbReference type="Pfam" id="PF00378">
    <property type="entry name" value="ECH_1"/>
    <property type="match status" value="1"/>
</dbReference>
<dbReference type="InterPro" id="IPR029045">
    <property type="entry name" value="ClpP/crotonase-like_dom_sf"/>
</dbReference>
<dbReference type="EMBL" id="CP032828">
    <property type="protein sequence ID" value="AYJ85099.1"/>
    <property type="molecule type" value="Genomic_DNA"/>
</dbReference>
<evidence type="ECO:0000313" key="2">
    <source>
        <dbReference type="EMBL" id="AYJ85099.1"/>
    </source>
</evidence>
<keyword evidence="2" id="KW-0614">Plasmid</keyword>
<evidence type="ECO:0000256" key="1">
    <source>
        <dbReference type="ARBA" id="ARBA00005254"/>
    </source>
</evidence>
<dbReference type="CDD" id="cd06558">
    <property type="entry name" value="crotonase-like"/>
    <property type="match status" value="1"/>
</dbReference>
<dbReference type="KEGG" id="spha:D3Y57_03430"/>
<organism evidence="2 3">
    <name type="scientific">Sphingomonas paeninsulae</name>
    <dbReference type="NCBI Taxonomy" id="2319844"/>
    <lineage>
        <taxon>Bacteria</taxon>
        <taxon>Pseudomonadati</taxon>
        <taxon>Pseudomonadota</taxon>
        <taxon>Alphaproteobacteria</taxon>
        <taxon>Sphingomonadales</taxon>
        <taxon>Sphingomonadaceae</taxon>
        <taxon>Sphingomonas</taxon>
    </lineage>
</organism>
<dbReference type="SUPFAM" id="SSF52096">
    <property type="entry name" value="ClpP/crotonase"/>
    <property type="match status" value="1"/>
</dbReference>
<comment type="similarity">
    <text evidence="1">Belongs to the enoyl-CoA hydratase/isomerase family.</text>
</comment>
<dbReference type="Gene3D" id="3.90.226.10">
    <property type="entry name" value="2-enoyl-CoA Hydratase, Chain A, domain 1"/>
    <property type="match status" value="1"/>
</dbReference>
<protein>
    <submittedName>
        <fullName evidence="2">Enoyl-CoA hydratase</fullName>
    </submittedName>
</protein>
<dbReference type="RefSeq" id="WP_121151351.1">
    <property type="nucleotide sequence ID" value="NZ_CP032828.1"/>
</dbReference>
<dbReference type="AlphaFoldDB" id="A0A494T6T2"/>
<gene>
    <name evidence="2" type="ORF">D3Y57_03430</name>
</gene>
<keyword evidence="3" id="KW-1185">Reference proteome</keyword>
<accession>A0A494T6T2</accession>
<dbReference type="OrthoDB" id="9777711at2"/>
<dbReference type="PANTHER" id="PTHR43802:SF1">
    <property type="entry name" value="IP11341P-RELATED"/>
    <property type="match status" value="1"/>
</dbReference>
<sequence>MNDIVRFDVSDGVGVITLNRPERLNALDDAMHPALDEAFIAAFRSKEARAIVLTGAGRGFCAGADLTRLDRLAEGRGTNYDVPRPGTLSTAYAGLGLSADTASTYTFPLAMPKPVIGAINGPCVGVGFVLAAACDVRFASTTAKFGAAFPQRGLPAEAGLAWLLPRLVGRNFASDLLMSGRMLGAEEALRIGLVSRIEEPDALLNAAIAYAHDIAANSAPQAVRLIKQQLFDGADESFGDAARTAHDLLIERLGSDDFVEGIASFREKRPPRFADL</sequence>
<dbReference type="PANTHER" id="PTHR43802">
    <property type="entry name" value="ENOYL-COA HYDRATASE"/>
    <property type="match status" value="1"/>
</dbReference>
<name>A0A494T6T2_SPHPE</name>
<dbReference type="InterPro" id="IPR001753">
    <property type="entry name" value="Enoyl-CoA_hydra/iso"/>
</dbReference>
<evidence type="ECO:0000313" key="3">
    <source>
        <dbReference type="Proteomes" id="UP000276254"/>
    </source>
</evidence>
<proteinExistence type="inferred from homology"/>
<geneLocation type="plasmid" evidence="2">
    <name>unnamed1</name>
</geneLocation>
<dbReference type="GO" id="GO:0003824">
    <property type="term" value="F:catalytic activity"/>
    <property type="evidence" value="ECO:0007669"/>
    <property type="project" value="UniProtKB-ARBA"/>
</dbReference>